<feature type="non-terminal residue" evidence="6">
    <location>
        <position position="233"/>
    </location>
</feature>
<dbReference type="GO" id="GO:0046872">
    <property type="term" value="F:metal ion binding"/>
    <property type="evidence" value="ECO:0007669"/>
    <property type="project" value="UniProtKB-KW"/>
</dbReference>
<evidence type="ECO:0000313" key="7">
    <source>
        <dbReference type="Proteomes" id="UP000278475"/>
    </source>
</evidence>
<dbReference type="PANTHER" id="PTHR43177">
    <property type="entry name" value="PROTEIN NRFC"/>
    <property type="match status" value="1"/>
</dbReference>
<organism evidence="6 7">
    <name type="scientific">Thermoproteota archaeon</name>
    <dbReference type="NCBI Taxonomy" id="2056631"/>
    <lineage>
        <taxon>Archaea</taxon>
        <taxon>Thermoproteota</taxon>
    </lineage>
</organism>
<dbReference type="SUPFAM" id="SSF54862">
    <property type="entry name" value="4Fe-4S ferredoxins"/>
    <property type="match status" value="1"/>
</dbReference>
<evidence type="ECO:0000313" key="6">
    <source>
        <dbReference type="EMBL" id="RLE48506.1"/>
    </source>
</evidence>
<dbReference type="CDD" id="cd10551">
    <property type="entry name" value="PsrB"/>
    <property type="match status" value="1"/>
</dbReference>
<accession>A0A497EMS6</accession>
<evidence type="ECO:0000256" key="3">
    <source>
        <dbReference type="ARBA" id="ARBA00023004"/>
    </source>
</evidence>
<feature type="domain" description="4Fe-4S ferredoxin-type" evidence="5">
    <location>
        <begin position="95"/>
        <end position="124"/>
    </location>
</feature>
<dbReference type="Pfam" id="PF13247">
    <property type="entry name" value="Fer4_11"/>
    <property type="match status" value="1"/>
</dbReference>
<evidence type="ECO:0000259" key="5">
    <source>
        <dbReference type="PROSITE" id="PS51379"/>
    </source>
</evidence>
<feature type="domain" description="4Fe-4S ferredoxin-type" evidence="5">
    <location>
        <begin position="63"/>
        <end position="94"/>
    </location>
</feature>
<dbReference type="PANTHER" id="PTHR43177:SF3">
    <property type="entry name" value="PROTEIN NRFC HOMOLOG"/>
    <property type="match status" value="1"/>
</dbReference>
<keyword evidence="1" id="KW-0004">4Fe-4S</keyword>
<dbReference type="PROSITE" id="PS51379">
    <property type="entry name" value="4FE4S_FER_2"/>
    <property type="match status" value="3"/>
</dbReference>
<dbReference type="InterPro" id="IPR017900">
    <property type="entry name" value="4Fe4S_Fe_S_CS"/>
</dbReference>
<gene>
    <name evidence="6" type="ORF">DRJ31_07085</name>
</gene>
<comment type="caution">
    <text evidence="6">The sequence shown here is derived from an EMBL/GenBank/DDBJ whole genome shotgun (WGS) entry which is preliminary data.</text>
</comment>
<dbReference type="EMBL" id="QMQV01000071">
    <property type="protein sequence ID" value="RLE48506.1"/>
    <property type="molecule type" value="Genomic_DNA"/>
</dbReference>
<dbReference type="PROSITE" id="PS00198">
    <property type="entry name" value="4FE4S_FER_1"/>
    <property type="match status" value="1"/>
</dbReference>
<reference evidence="6 7" key="1">
    <citation type="submission" date="2018-06" db="EMBL/GenBank/DDBJ databases">
        <title>Extensive metabolic versatility and redundancy in microbially diverse, dynamic hydrothermal sediments.</title>
        <authorList>
            <person name="Dombrowski N."/>
            <person name="Teske A."/>
            <person name="Baker B.J."/>
        </authorList>
    </citation>
    <scope>NUCLEOTIDE SEQUENCE [LARGE SCALE GENOMIC DNA]</scope>
    <source>
        <strain evidence="6">B66_G16</strain>
    </source>
</reference>
<proteinExistence type="predicted"/>
<keyword evidence="4" id="KW-0411">Iron-sulfur</keyword>
<sequence>MTKYGMVIDLDKCLGCAACVAACITENRRQQADKAVEQGLDAVRSLWLRTWAERLELGEYPSVKSTIMHHICQHCEDAPCVHVCPTGAAFKTEDGVILVDKDLCIGCEFCVSACPFNARIMDPVIRSIDKCTFCYHRVKVGKEPACVEVCPAHARVFGDLENPFSEVHALVAEGNVVQISEEYRGKVYYKVPRQFSKEELLKLIKKPLPPPIATIGRDWVKGLGWVGVGLVTA</sequence>
<protein>
    <recommendedName>
        <fullName evidence="5">4Fe-4S ferredoxin-type domain-containing protein</fullName>
    </recommendedName>
</protein>
<keyword evidence="2" id="KW-0479">Metal-binding</keyword>
<dbReference type="GO" id="GO:0051539">
    <property type="term" value="F:4 iron, 4 sulfur cluster binding"/>
    <property type="evidence" value="ECO:0007669"/>
    <property type="project" value="UniProtKB-KW"/>
</dbReference>
<feature type="domain" description="4Fe-4S ferredoxin-type" evidence="5">
    <location>
        <begin position="4"/>
        <end position="33"/>
    </location>
</feature>
<evidence type="ECO:0000256" key="4">
    <source>
        <dbReference type="ARBA" id="ARBA00023014"/>
    </source>
</evidence>
<dbReference type="InterPro" id="IPR017896">
    <property type="entry name" value="4Fe4S_Fe-S-bd"/>
</dbReference>
<keyword evidence="3" id="KW-0408">Iron</keyword>
<evidence type="ECO:0000256" key="1">
    <source>
        <dbReference type="ARBA" id="ARBA00022485"/>
    </source>
</evidence>
<name>A0A497EMS6_9CREN</name>
<dbReference type="InterPro" id="IPR050954">
    <property type="entry name" value="ET_IronSulfur_Cluster-Binding"/>
</dbReference>
<dbReference type="Gene3D" id="3.30.70.20">
    <property type="match status" value="2"/>
</dbReference>
<dbReference type="AlphaFoldDB" id="A0A497EMS6"/>
<dbReference type="Proteomes" id="UP000278475">
    <property type="component" value="Unassembled WGS sequence"/>
</dbReference>
<evidence type="ECO:0000256" key="2">
    <source>
        <dbReference type="ARBA" id="ARBA00022723"/>
    </source>
</evidence>
<dbReference type="GO" id="GO:0016491">
    <property type="term" value="F:oxidoreductase activity"/>
    <property type="evidence" value="ECO:0007669"/>
    <property type="project" value="UniProtKB-ARBA"/>
</dbReference>